<evidence type="ECO:0000313" key="9">
    <source>
        <dbReference type="EMBL" id="CAI8002845.1"/>
    </source>
</evidence>
<dbReference type="SMART" id="SM00515">
    <property type="entry name" value="eIF5C"/>
    <property type="match status" value="1"/>
</dbReference>
<feature type="compositionally biased region" description="Basic and acidic residues" evidence="6">
    <location>
        <begin position="1423"/>
        <end position="1433"/>
    </location>
</feature>
<feature type="domain" description="MI" evidence="8">
    <location>
        <begin position="1496"/>
        <end position="1618"/>
    </location>
</feature>
<feature type="compositionally biased region" description="Gly residues" evidence="6">
    <location>
        <begin position="138"/>
        <end position="161"/>
    </location>
</feature>
<dbReference type="InterPro" id="IPR003307">
    <property type="entry name" value="W2_domain"/>
</dbReference>
<keyword evidence="10" id="KW-1185">Reference proteome</keyword>
<dbReference type="FunFam" id="1.25.40.180:FF:000042">
    <property type="entry name" value="Eukaryotic translation initiation factor 4 gamma"/>
    <property type="match status" value="1"/>
</dbReference>
<feature type="compositionally biased region" description="Basic and acidic residues" evidence="6">
    <location>
        <begin position="803"/>
        <end position="823"/>
    </location>
</feature>
<feature type="compositionally biased region" description="Low complexity" evidence="6">
    <location>
        <begin position="479"/>
        <end position="498"/>
    </location>
</feature>
<evidence type="ECO:0000256" key="1">
    <source>
        <dbReference type="ARBA" id="ARBA00005775"/>
    </source>
</evidence>
<feature type="compositionally biased region" description="Basic and acidic residues" evidence="6">
    <location>
        <begin position="1446"/>
        <end position="1457"/>
    </location>
</feature>
<dbReference type="GO" id="GO:0016281">
    <property type="term" value="C:eukaryotic translation initiation factor 4F complex"/>
    <property type="evidence" value="ECO:0007669"/>
    <property type="project" value="TreeGrafter"/>
</dbReference>
<name>A0AA35W6W5_GEOBA</name>
<dbReference type="Gene3D" id="1.25.40.180">
    <property type="match status" value="3"/>
</dbReference>
<comment type="similarity">
    <text evidence="1">Belongs to the eukaryotic initiation factor 4G family.</text>
</comment>
<dbReference type="PANTHER" id="PTHR23253:SF78">
    <property type="entry name" value="EUKARYOTIC TRANSLATION INITIATION FACTOR 4G1, ISOFORM B-RELATED"/>
    <property type="match status" value="1"/>
</dbReference>
<sequence length="1852" mass="202551">MAFTQHQQGHRYQQRRGRGMNPEALTGTPPIIPVSAHQMPIRPFIPMVTPGQAGRMPLLTASQPPSAALQAMMQPGLPPTLTLHPGQFPPQNFQLSGGYHRVPLNQNFPPGAAGVAQMSMTAPPPFSAAALGQPSIIGVGGRGPPPMGGAGGVGVGGGGGPPKKKTSRAIKIVDPTTNKEVDPYASGDSSGTVGGGNQPLRSMSPSPNVPRGPGMDPQIAAAFLKQVHQTMSNPPSAPNMAPPNAIISAPPPPHTYTHKVPGIRPVFDEPTAQPIHAPLPQSTGAHAPNPLAASFSPGGMLPPQVAATGQFTSHHRLPDMTQPPQPQSFGGPGLLATPDPATFNLGGTPRVTPNGVPSLSAQMEKSLPAPSGIRPEQFPPHPQSFTGHGVADISKVGVVSVLSAGGKPHMVGKHGVSGPPHLQRIHPLQDQPLPLVHKSPQELGQQQAVGVVDAGVKPPSSSVVGGHGETLEYPQQKQPLLPTPGTTSLLPGGPSISPSQPPSTHEQMKTAPSMMSSIVPETGESAKSDDVTPPASLVTKESIIVKETVSAVIPAESLDKPMSKSVTPEPLASSVPVETVTNETVAVVTESSTETVTKVTESVEEEVDKSSRDVLTALSESAVTKEPSAEAEVAEVTEEKQEVRQEGEEERDGEEAVDGAVEEEDVGRESGEKGEGEEGEGEGEEEEEEKGEVQYIETPENRDTGEEEEVKEERGGEGEREGEVSEEVGKTEEEEEEEIEKSDEEIEEEKEEGELEEDEEEKEEGELEEDEEEKEEGELEEEEEEEGELEEEEEDFMAVADKVAPKVERTTFLPFEKKTEVSETKPASSMLRPHSQQHQRSSSDTVVALKPSAAAKREQKPVSSTALTSSDTGTKHAQPHPPVREPSPGAAGGRTIYNRDFLLKFKELVVCQEPPPNLKNHDCFRTRQEIARDRERERERDQRDMSRGSMRQDMMYPFGHGGDRDRGDRGDRDRGDRGGRGGRDRRNPPPKIIRIEQKPVELHKAEQRWLPAKAVLKDLSEEEKVTGDLYRKFQAILNKLTPQKFQSLAEQALQLTIDTEERLKGAIDKIFTKALEEPSFSIAYANLCKVLSPLKVEVTVEGKTKFTTFRRVLLTKCQQEFEKDKREDEEREEMLTAIEKAETEEKKKELTVELKVMETRARKRSLGNIRFIGELFKLKMLSETIMHECMIRLLKSSSDEESLECFAGLITTTGRDLDIPEAKTRIDGYFSRIHQIIAKGKISARIRFMLQDVIELRKNKWVPRSSQTTSLKTIDQIHAEAKAEEQRTQQMVAQHQITSHFKPPMRGDDRRGRRDKGAGDDWQKVGDDKRGGRRDEKPTKVDPKRITSLLRRERGDRSKDAPLGPQGGMLRPGWPMKGAPSAQDSGSGSGSGSGIGSSGGGGSGAKGEKSAKPLRSSSGGGQKRGERGEREKGMGGGRGPAAKRGSTREMSKEREAAIRAVKSQTSTEAKPHPQPPVSKATPPPPSTSNPPVDEDVICRKTNTIVCELAENKDFKEAIECVKEMKCPEQLHVFVRELINVMMEKNDAHRLLASQLLRDLLKDGELTRDKFRDGLMEILEYAEDIEIDIPRFWDNMAQLLTHPVSDPSLIPLSLVTSLIPAPLVKKGKVGVLATKVMKQLTAGVCAESAVVALWQGMRWEELGVKYDDLRELVAMEQLGFLLEKEASSSSQSSSVLNELISRFRASDTTNDEIFVWLEEHCGSESRTTGFIRMLSTALLQAFVTGCGRGAKFAAEDFQRRSVILKKFADSHRELHIHILYAIQSGVHQLEHPPELLGRIFHILYEDLEIIDEATFLEWRENKAEPIGKGNAVLSLTDFFLWLESANQESDTEP</sequence>
<accession>A0AA35W6W5</accession>
<dbReference type="CDD" id="cd11559">
    <property type="entry name" value="W2_eIF4G1_like"/>
    <property type="match status" value="1"/>
</dbReference>
<dbReference type="Pfam" id="PF02854">
    <property type="entry name" value="MIF4G"/>
    <property type="match status" value="1"/>
</dbReference>
<feature type="region of interest" description="Disordered" evidence="6">
    <location>
        <begin position="474"/>
        <end position="514"/>
    </location>
</feature>
<keyword evidence="3" id="KW-0597">Phosphoprotein</keyword>
<reference evidence="9" key="1">
    <citation type="submission" date="2023-03" db="EMBL/GenBank/DDBJ databases">
        <authorList>
            <person name="Steffen K."/>
            <person name="Cardenas P."/>
        </authorList>
    </citation>
    <scope>NUCLEOTIDE SEQUENCE</scope>
</reference>
<feature type="compositionally biased region" description="Low complexity" evidence="6">
    <location>
        <begin position="834"/>
        <end position="843"/>
    </location>
</feature>
<dbReference type="PROSITE" id="PS51366">
    <property type="entry name" value="MI"/>
    <property type="match status" value="1"/>
</dbReference>
<comment type="caution">
    <text evidence="9">The sequence shown here is derived from an EMBL/GenBank/DDBJ whole genome shotgun (WGS) entry which is preliminary data.</text>
</comment>
<dbReference type="SMART" id="SM00543">
    <property type="entry name" value="MIF4G"/>
    <property type="match status" value="1"/>
</dbReference>
<dbReference type="Pfam" id="PF02020">
    <property type="entry name" value="W2"/>
    <property type="match status" value="1"/>
</dbReference>
<dbReference type="PANTHER" id="PTHR23253">
    <property type="entry name" value="EUKARYOTIC TRANSLATION INITIATION FACTOR 4 GAMMA"/>
    <property type="match status" value="1"/>
</dbReference>
<evidence type="ECO:0000256" key="4">
    <source>
        <dbReference type="ARBA" id="ARBA00022845"/>
    </source>
</evidence>
<feature type="compositionally biased region" description="Basic and acidic residues" evidence="6">
    <location>
        <begin position="1305"/>
        <end position="1360"/>
    </location>
</feature>
<feature type="compositionally biased region" description="Basic and acidic residues" evidence="6">
    <location>
        <begin position="961"/>
        <end position="994"/>
    </location>
</feature>
<feature type="compositionally biased region" description="Basic and acidic residues" evidence="6">
    <location>
        <begin position="667"/>
        <end position="676"/>
    </location>
</feature>
<feature type="compositionally biased region" description="Basic and acidic residues" evidence="6">
    <location>
        <begin position="711"/>
        <end position="731"/>
    </location>
</feature>
<evidence type="ECO:0000259" key="8">
    <source>
        <dbReference type="PROSITE" id="PS51366"/>
    </source>
</evidence>
<feature type="domain" description="W2" evidence="7">
    <location>
        <begin position="1685"/>
        <end position="1851"/>
    </location>
</feature>
<feature type="compositionally biased region" description="Basic and acidic residues" evidence="6">
    <location>
        <begin position="919"/>
        <end position="946"/>
    </location>
</feature>
<feature type="compositionally biased region" description="Pro residues" evidence="6">
    <location>
        <begin position="1472"/>
        <end position="1488"/>
    </location>
</feature>
<evidence type="ECO:0000256" key="3">
    <source>
        <dbReference type="ARBA" id="ARBA00022553"/>
    </source>
</evidence>
<keyword evidence="4" id="KW-0810">Translation regulation</keyword>
<evidence type="ECO:0000259" key="7">
    <source>
        <dbReference type="PROSITE" id="PS51363"/>
    </source>
</evidence>
<evidence type="ECO:0000256" key="6">
    <source>
        <dbReference type="SAM" id="MobiDB-lite"/>
    </source>
</evidence>
<dbReference type="Proteomes" id="UP001174909">
    <property type="component" value="Unassembled WGS sequence"/>
</dbReference>
<evidence type="ECO:0000313" key="10">
    <source>
        <dbReference type="Proteomes" id="UP001174909"/>
    </source>
</evidence>
<feature type="region of interest" description="Disordered" evidence="6">
    <location>
        <begin position="916"/>
        <end position="994"/>
    </location>
</feature>
<feature type="region of interest" description="Disordered" evidence="6">
    <location>
        <begin position="598"/>
        <end position="894"/>
    </location>
</feature>
<dbReference type="InterPro" id="IPR016024">
    <property type="entry name" value="ARM-type_fold"/>
</dbReference>
<dbReference type="GO" id="GO:0006417">
    <property type="term" value="P:regulation of translation"/>
    <property type="evidence" value="ECO:0007669"/>
    <property type="project" value="UniProtKB-KW"/>
</dbReference>
<dbReference type="PROSITE" id="PS51363">
    <property type="entry name" value="W2"/>
    <property type="match status" value="1"/>
</dbReference>
<dbReference type="Pfam" id="PF02847">
    <property type="entry name" value="MA3"/>
    <property type="match status" value="1"/>
</dbReference>
<dbReference type="SUPFAM" id="SSF48371">
    <property type="entry name" value="ARM repeat"/>
    <property type="match status" value="3"/>
</dbReference>
<dbReference type="EMBL" id="CASHTH010000498">
    <property type="protein sequence ID" value="CAI8002845.1"/>
    <property type="molecule type" value="Genomic_DNA"/>
</dbReference>
<dbReference type="SMART" id="SM00544">
    <property type="entry name" value="MA3"/>
    <property type="match status" value="1"/>
</dbReference>
<keyword evidence="5" id="KW-0648">Protein biosynthesis</keyword>
<feature type="region of interest" description="Disordered" evidence="6">
    <location>
        <begin position="1289"/>
        <end position="1495"/>
    </location>
</feature>
<evidence type="ECO:0000256" key="5">
    <source>
        <dbReference type="ARBA" id="ARBA00022917"/>
    </source>
</evidence>
<feature type="compositionally biased region" description="Acidic residues" evidence="6">
    <location>
        <begin position="732"/>
        <end position="796"/>
    </location>
</feature>
<feature type="compositionally biased region" description="Gly residues" evidence="6">
    <location>
        <begin position="1387"/>
        <end position="1405"/>
    </location>
</feature>
<feature type="compositionally biased region" description="Basic residues" evidence="6">
    <location>
        <begin position="8"/>
        <end position="18"/>
    </location>
</feature>
<dbReference type="FunFam" id="1.25.40.180:FF:000001">
    <property type="entry name" value="Eukaryotic translation initiation factor 4 gamma, 3, putative"/>
    <property type="match status" value="1"/>
</dbReference>
<organism evidence="9 10">
    <name type="scientific">Geodia barretti</name>
    <name type="common">Barrett's horny sponge</name>
    <dbReference type="NCBI Taxonomy" id="519541"/>
    <lineage>
        <taxon>Eukaryota</taxon>
        <taxon>Metazoa</taxon>
        <taxon>Porifera</taxon>
        <taxon>Demospongiae</taxon>
        <taxon>Heteroscleromorpha</taxon>
        <taxon>Tetractinellida</taxon>
        <taxon>Astrophorina</taxon>
        <taxon>Geodiidae</taxon>
        <taxon>Geodia</taxon>
    </lineage>
</organism>
<dbReference type="InterPro" id="IPR003891">
    <property type="entry name" value="Initiation_fac_eIF4g_MI"/>
</dbReference>
<feature type="compositionally biased region" description="Basic and acidic residues" evidence="6">
    <location>
        <begin position="637"/>
        <end position="646"/>
    </location>
</feature>
<evidence type="ECO:0000256" key="2">
    <source>
        <dbReference type="ARBA" id="ARBA00022540"/>
    </source>
</evidence>
<keyword evidence="2 9" id="KW-0396">Initiation factor</keyword>
<feature type="compositionally biased region" description="Acidic residues" evidence="6">
    <location>
        <begin position="677"/>
        <end position="690"/>
    </location>
</feature>
<feature type="region of interest" description="Disordered" evidence="6">
    <location>
        <begin position="1"/>
        <end position="27"/>
    </location>
</feature>
<feature type="compositionally biased region" description="Acidic residues" evidence="6">
    <location>
        <begin position="647"/>
        <end position="666"/>
    </location>
</feature>
<proteinExistence type="inferred from homology"/>
<feature type="region of interest" description="Disordered" evidence="6">
    <location>
        <begin position="137"/>
        <end position="215"/>
    </location>
</feature>
<feature type="compositionally biased region" description="Polar residues" evidence="6">
    <location>
        <begin position="1289"/>
        <end position="1299"/>
    </location>
</feature>
<feature type="compositionally biased region" description="Polar residues" evidence="6">
    <location>
        <begin position="861"/>
        <end position="872"/>
    </location>
</feature>
<gene>
    <name evidence="9" type="ORF">GBAR_LOCUS3497</name>
</gene>
<dbReference type="InterPro" id="IPR003890">
    <property type="entry name" value="MIF4G-like_typ-3"/>
</dbReference>
<protein>
    <submittedName>
        <fullName evidence="9">Eukaryotic translation initiation factor 4 gamma 3</fullName>
    </submittedName>
</protein>
<dbReference type="GO" id="GO:0003743">
    <property type="term" value="F:translation initiation factor activity"/>
    <property type="evidence" value="ECO:0007669"/>
    <property type="project" value="UniProtKB-KW"/>
</dbReference>
<dbReference type="GO" id="GO:0003729">
    <property type="term" value="F:mRNA binding"/>
    <property type="evidence" value="ECO:0007669"/>
    <property type="project" value="TreeGrafter"/>
</dbReference>